<dbReference type="Gene3D" id="2.60.120.10">
    <property type="entry name" value="Jelly Rolls"/>
    <property type="match status" value="2"/>
</dbReference>
<dbReference type="CDD" id="cd00038">
    <property type="entry name" value="CAP_ED"/>
    <property type="match status" value="2"/>
</dbReference>
<dbReference type="EMBL" id="MIGC01000708">
    <property type="protein sequence ID" value="PHJ24366.1"/>
    <property type="molecule type" value="Genomic_DNA"/>
</dbReference>
<dbReference type="GeneID" id="94425185"/>
<keyword evidence="11" id="KW-0808">Transferase</keyword>
<evidence type="ECO:0000313" key="11">
    <source>
        <dbReference type="EMBL" id="PHJ24366.1"/>
    </source>
</evidence>
<dbReference type="InterPro" id="IPR018490">
    <property type="entry name" value="cNMP-bd_dom_sf"/>
</dbReference>
<dbReference type="Proteomes" id="UP000221165">
    <property type="component" value="Unassembled WGS sequence"/>
</dbReference>
<keyword evidence="7 8" id="KW-0114">cAMP</keyword>
<dbReference type="FunFam" id="2.60.120.10:FF:000006">
    <property type="entry name" value="cAMP-dependent protein kinase type I-alpha regulatory subunit"/>
    <property type="match status" value="1"/>
</dbReference>
<evidence type="ECO:0000256" key="3">
    <source>
        <dbReference type="ARBA" id="ARBA00022553"/>
    </source>
</evidence>
<dbReference type="PROSITE" id="PS00889">
    <property type="entry name" value="CNMP_BINDING_2"/>
    <property type="match status" value="2"/>
</dbReference>
<evidence type="ECO:0000256" key="8">
    <source>
        <dbReference type="PIRSR" id="PIRSR000548-1"/>
    </source>
</evidence>
<feature type="domain" description="Cyclic nucleotide-binding" evidence="10">
    <location>
        <begin position="271"/>
        <end position="386"/>
    </location>
</feature>
<evidence type="ECO:0000256" key="5">
    <source>
        <dbReference type="ARBA" id="ARBA00022737"/>
    </source>
</evidence>
<gene>
    <name evidence="11" type="ORF">CSUI_001769</name>
</gene>
<accession>A0A2C6LBQ9</accession>
<dbReference type="Pfam" id="PF00027">
    <property type="entry name" value="cNMP_binding"/>
    <property type="match status" value="2"/>
</dbReference>
<dbReference type="PANTHER" id="PTHR11635:SF152">
    <property type="entry name" value="CAMP-DEPENDENT PROTEIN KINASE TYPE I REGULATORY SUBUNIT-RELATED"/>
    <property type="match status" value="1"/>
</dbReference>
<dbReference type="PRINTS" id="PR00103">
    <property type="entry name" value="CAMPKINASE"/>
</dbReference>
<evidence type="ECO:0000259" key="10">
    <source>
        <dbReference type="PROSITE" id="PS50042"/>
    </source>
</evidence>
<evidence type="ECO:0000313" key="12">
    <source>
        <dbReference type="Proteomes" id="UP000221165"/>
    </source>
</evidence>
<feature type="domain" description="Cyclic nucleotide-binding" evidence="10">
    <location>
        <begin position="147"/>
        <end position="268"/>
    </location>
</feature>
<keyword evidence="3" id="KW-0597">Phosphoprotein</keyword>
<evidence type="ECO:0000256" key="2">
    <source>
        <dbReference type="ARBA" id="ARBA00020355"/>
    </source>
</evidence>
<dbReference type="PROSITE" id="PS00888">
    <property type="entry name" value="CNMP_BINDING_1"/>
    <property type="match status" value="2"/>
</dbReference>
<feature type="binding site" evidence="8">
    <location>
        <position position="218"/>
    </location>
    <ligand>
        <name>3',5'-cyclic AMP</name>
        <dbReference type="ChEBI" id="CHEBI:58165"/>
        <label>1</label>
    </ligand>
</feature>
<proteinExistence type="inferred from homology"/>
<dbReference type="FunFam" id="2.60.120.10:FF:000039">
    <property type="entry name" value="cAMP-dependent protein kinase regulatory subunit"/>
    <property type="match status" value="1"/>
</dbReference>
<organism evidence="11 12">
    <name type="scientific">Cystoisospora suis</name>
    <dbReference type="NCBI Taxonomy" id="483139"/>
    <lineage>
        <taxon>Eukaryota</taxon>
        <taxon>Sar</taxon>
        <taxon>Alveolata</taxon>
        <taxon>Apicomplexa</taxon>
        <taxon>Conoidasida</taxon>
        <taxon>Coccidia</taxon>
        <taxon>Eucoccidiorida</taxon>
        <taxon>Eimeriorina</taxon>
        <taxon>Sarcocystidae</taxon>
        <taxon>Cystoisospora</taxon>
    </lineage>
</organism>
<dbReference type="InterPro" id="IPR000595">
    <property type="entry name" value="cNMP-bd_dom"/>
</dbReference>
<dbReference type="PROSITE" id="PS50042">
    <property type="entry name" value="CNMP_BINDING_3"/>
    <property type="match status" value="2"/>
</dbReference>
<dbReference type="SUPFAM" id="SSF51206">
    <property type="entry name" value="cAMP-binding domain-like"/>
    <property type="match status" value="2"/>
</dbReference>
<evidence type="ECO:0000256" key="1">
    <source>
        <dbReference type="ARBA" id="ARBA00005753"/>
    </source>
</evidence>
<dbReference type="SMART" id="SM00100">
    <property type="entry name" value="cNMP"/>
    <property type="match status" value="2"/>
</dbReference>
<dbReference type="GO" id="GO:0016301">
    <property type="term" value="F:kinase activity"/>
    <property type="evidence" value="ECO:0007669"/>
    <property type="project" value="UniProtKB-KW"/>
</dbReference>
<reference evidence="11 12" key="1">
    <citation type="journal article" date="2017" name="Int. J. Parasitol.">
        <title>The genome of the protozoan parasite Cystoisospora suis and a reverse vaccinology approach to identify vaccine candidates.</title>
        <authorList>
            <person name="Palmieri N."/>
            <person name="Shrestha A."/>
            <person name="Ruttkowski B."/>
            <person name="Beck T."/>
            <person name="Vogl C."/>
            <person name="Tomley F."/>
            <person name="Blake D.P."/>
            <person name="Joachim A."/>
        </authorList>
    </citation>
    <scope>NUCLEOTIDE SEQUENCE [LARGE SCALE GENOMIC DNA]</scope>
    <source>
        <strain evidence="11 12">Wien I</strain>
    </source>
</reference>
<keyword evidence="12" id="KW-1185">Reference proteome</keyword>
<comment type="similarity">
    <text evidence="1">Belongs to the cAMP-dependent kinase regulatory chain family.</text>
</comment>
<dbReference type="OrthoDB" id="417078at2759"/>
<keyword evidence="4 8" id="KW-0116">cAMP-binding</keyword>
<feature type="binding site" evidence="8">
    <location>
        <position position="336"/>
    </location>
    <ligand>
        <name>3',5'-cyclic AMP</name>
        <dbReference type="ChEBI" id="CHEBI:58165"/>
        <label>2</label>
    </ligand>
</feature>
<dbReference type="InterPro" id="IPR050503">
    <property type="entry name" value="cAMP-dep_PK_reg_su-like"/>
</dbReference>
<dbReference type="PIRSF" id="PIRSF000548">
    <property type="entry name" value="PK_regulatory"/>
    <property type="match status" value="1"/>
</dbReference>
<comment type="caution">
    <text evidence="11">The sequence shown here is derived from an EMBL/GenBank/DDBJ whole genome shotgun (WGS) entry which is preliminary data.</text>
</comment>
<feature type="binding site" evidence="8">
    <location>
        <position position="227"/>
    </location>
    <ligand>
        <name>3',5'-cyclic AMP</name>
        <dbReference type="ChEBI" id="CHEBI:58165"/>
        <label>1</label>
    </ligand>
</feature>
<feature type="region of interest" description="Disordered" evidence="9">
    <location>
        <begin position="1"/>
        <end position="107"/>
    </location>
</feature>
<evidence type="ECO:0000256" key="9">
    <source>
        <dbReference type="SAM" id="MobiDB-lite"/>
    </source>
</evidence>
<keyword evidence="5" id="KW-0677">Repeat</keyword>
<feature type="compositionally biased region" description="Basic and acidic residues" evidence="9">
    <location>
        <begin position="8"/>
        <end position="17"/>
    </location>
</feature>
<dbReference type="AlphaFoldDB" id="A0A2C6LBQ9"/>
<dbReference type="InterPro" id="IPR012198">
    <property type="entry name" value="cAMP_dep_PK_reg_su"/>
</dbReference>
<dbReference type="GO" id="GO:0033554">
    <property type="term" value="P:cellular response to stress"/>
    <property type="evidence" value="ECO:0007669"/>
    <property type="project" value="UniProtKB-ARBA"/>
</dbReference>
<dbReference type="RefSeq" id="XP_067926039.1">
    <property type="nucleotide sequence ID" value="XM_068061974.1"/>
</dbReference>
<dbReference type="GO" id="GO:0030552">
    <property type="term" value="F:cAMP binding"/>
    <property type="evidence" value="ECO:0007669"/>
    <property type="project" value="UniProtKB-KW"/>
</dbReference>
<dbReference type="InterPro" id="IPR018488">
    <property type="entry name" value="cNMP-bd_CS"/>
</dbReference>
<evidence type="ECO:0000256" key="4">
    <source>
        <dbReference type="ARBA" id="ARBA00022566"/>
    </source>
</evidence>
<dbReference type="VEuPathDB" id="ToxoDB:CSUI_001769"/>
<feature type="compositionally biased region" description="Low complexity" evidence="9">
    <location>
        <begin position="54"/>
        <end position="66"/>
    </location>
</feature>
<dbReference type="InterPro" id="IPR014710">
    <property type="entry name" value="RmlC-like_jellyroll"/>
</dbReference>
<sequence>MGNACECQRIETVHEDSATSSPAVQPLVGKSKHQKSSFSPSSNNLTEKNMAAVSSSSSKASPSNSSTIVPQLTEDDLDTEDERDDDDVVEDMPQPSESYMSRAKNRQSVSAEAYGEWNKRKKFVAPVYPKTEEQKERINKTIENSFLFSALDVEDLETVVDAFQEVPVKKGTVIIRQGDDGDRLYLIESGYVDVMKTFPGEKGDKFLCKMGPGDAFGELALMYNAPRAATVIAADDMQLWALDRDSFTNIVRDAAAKKREIFEESLKEVPILKDMDPYERSKLSDALKTESYEAGDTIIKEGESGDTFYILLEGEAEAVKNDKVVMHYKKGGYFGELALLKDQPRAATVRALTHVKVAYMNRKSFKRLLGPLEQILMRNQDNYRKAMQQLGLDTKYLDK</sequence>
<keyword evidence="11" id="KW-0418">Kinase</keyword>
<dbReference type="GO" id="GO:0034236">
    <property type="term" value="F:protein kinase A catalytic subunit binding"/>
    <property type="evidence" value="ECO:0007669"/>
    <property type="project" value="TreeGrafter"/>
</dbReference>
<protein>
    <recommendedName>
        <fullName evidence="2">cAMP-dependent protein kinase regulatory subunit</fullName>
    </recommendedName>
</protein>
<evidence type="ECO:0000256" key="6">
    <source>
        <dbReference type="ARBA" id="ARBA00022741"/>
    </source>
</evidence>
<dbReference type="GO" id="GO:0004862">
    <property type="term" value="F:cAMP-dependent protein kinase inhibitor activity"/>
    <property type="evidence" value="ECO:0007669"/>
    <property type="project" value="TreeGrafter"/>
</dbReference>
<keyword evidence="6 8" id="KW-0547">Nucleotide-binding</keyword>
<dbReference type="GO" id="GO:0005829">
    <property type="term" value="C:cytosol"/>
    <property type="evidence" value="ECO:0007669"/>
    <property type="project" value="TreeGrafter"/>
</dbReference>
<name>A0A2C6LBQ9_9APIC</name>
<dbReference type="GO" id="GO:0005952">
    <property type="term" value="C:cAMP-dependent protein kinase complex"/>
    <property type="evidence" value="ECO:0007669"/>
    <property type="project" value="InterPro"/>
</dbReference>
<dbReference type="PANTHER" id="PTHR11635">
    <property type="entry name" value="CAMP-DEPENDENT PROTEIN KINASE REGULATORY CHAIN"/>
    <property type="match status" value="1"/>
</dbReference>
<feature type="compositionally biased region" description="Acidic residues" evidence="9">
    <location>
        <begin position="73"/>
        <end position="90"/>
    </location>
</feature>
<evidence type="ECO:0000256" key="7">
    <source>
        <dbReference type="ARBA" id="ARBA00023149"/>
    </source>
</evidence>
<feature type="binding site" evidence="8">
    <location>
        <position position="345"/>
    </location>
    <ligand>
        <name>3',5'-cyclic AMP</name>
        <dbReference type="ChEBI" id="CHEBI:58165"/>
        <label>2</label>
    </ligand>
</feature>